<gene>
    <name evidence="1" type="ORF">HMPREF9151_02000</name>
</gene>
<dbReference type="STRING" id="1127699.HMPREF9151_02000"/>
<evidence type="ECO:0000313" key="2">
    <source>
        <dbReference type="Proteomes" id="UP000010433"/>
    </source>
</evidence>
<comment type="caution">
    <text evidence="1">The sequence shown here is derived from an EMBL/GenBank/DDBJ whole genome shotgun (WGS) entry which is preliminary data.</text>
</comment>
<proteinExistence type="predicted"/>
<dbReference type="HOGENOM" id="CLU_3314874_0_0_10"/>
<dbReference type="Proteomes" id="UP000010433">
    <property type="component" value="Unassembled WGS sequence"/>
</dbReference>
<reference evidence="1 2" key="1">
    <citation type="submission" date="2012-05" db="EMBL/GenBank/DDBJ databases">
        <authorList>
            <person name="Weinstock G."/>
            <person name="Sodergren E."/>
            <person name="Lobos E.A."/>
            <person name="Fulton L."/>
            <person name="Fulton R."/>
            <person name="Courtney L."/>
            <person name="Fronick C."/>
            <person name="O'Laughlin M."/>
            <person name="Godfrey J."/>
            <person name="Wilson R.M."/>
            <person name="Miner T."/>
            <person name="Farmer C."/>
            <person name="Delehaunty K."/>
            <person name="Cordes M."/>
            <person name="Minx P."/>
            <person name="Tomlinson C."/>
            <person name="Chen J."/>
            <person name="Wollam A."/>
            <person name="Pepin K.H."/>
            <person name="Bhonagiri V."/>
            <person name="Zhang X."/>
            <person name="Suruliraj S."/>
            <person name="Warren W."/>
            <person name="Mitreva M."/>
            <person name="Mardis E.R."/>
            <person name="Wilson R.K."/>
        </authorList>
    </citation>
    <scope>NUCLEOTIDE SEQUENCE [LARGE SCALE GENOMIC DNA]</scope>
    <source>
        <strain evidence="1 2">F0055</strain>
    </source>
</reference>
<protein>
    <submittedName>
        <fullName evidence="1">Uncharacterized protein</fullName>
    </submittedName>
</protein>
<sequence>MQTFASFTGFFPSAAHRVVIKKTLSLRHIINPATYEFIF</sequence>
<keyword evidence="2" id="KW-1185">Reference proteome</keyword>
<organism evidence="1 2">
    <name type="scientific">Hoylesella saccharolytica F0055</name>
    <dbReference type="NCBI Taxonomy" id="1127699"/>
    <lineage>
        <taxon>Bacteria</taxon>
        <taxon>Pseudomonadati</taxon>
        <taxon>Bacteroidota</taxon>
        <taxon>Bacteroidia</taxon>
        <taxon>Bacteroidales</taxon>
        <taxon>Prevotellaceae</taxon>
        <taxon>Hoylesella</taxon>
    </lineage>
</organism>
<dbReference type="AlphaFoldDB" id="L1N4Y0"/>
<dbReference type="EMBL" id="AMEP01000114">
    <property type="protein sequence ID" value="EKX98402.1"/>
    <property type="molecule type" value="Genomic_DNA"/>
</dbReference>
<name>L1N4Y0_9BACT</name>
<evidence type="ECO:0000313" key="1">
    <source>
        <dbReference type="EMBL" id="EKX98402.1"/>
    </source>
</evidence>
<accession>L1N4Y0</accession>